<keyword evidence="1" id="KW-0472">Membrane</keyword>
<dbReference type="HOGENOM" id="CLU_1856666_0_0_1"/>
<sequence length="138" mass="15280">MDSNHSTPEELEELARTLLSTNKPITCGVSPFILGALFDTLLCGILLMQCGSYIGSKNKDVLLIKALVAFVIAMNLYGSCLLKFQATLFPNIDNMKQLGYHTLLGLDMGPFCIQLWNIRKSELKPIIPVSFTLAQPQF</sequence>
<feature type="transmembrane region" description="Helical" evidence="1">
    <location>
        <begin position="28"/>
        <end position="48"/>
    </location>
</feature>
<dbReference type="EMBL" id="AFRT01002224">
    <property type="protein sequence ID" value="ELU38259.1"/>
    <property type="molecule type" value="Genomic_DNA"/>
</dbReference>
<evidence type="ECO:0000256" key="1">
    <source>
        <dbReference type="SAM" id="Phobius"/>
    </source>
</evidence>
<keyword evidence="1" id="KW-0812">Transmembrane</keyword>
<dbReference type="OrthoDB" id="3203775at2759"/>
<proteinExistence type="predicted"/>
<reference evidence="2 3" key="1">
    <citation type="journal article" date="2013" name="Nat. Commun.">
        <title>The evolution and pathogenic mechanisms of the rice sheath blight pathogen.</title>
        <authorList>
            <person name="Zheng A."/>
            <person name="Lin R."/>
            <person name="Xu L."/>
            <person name="Qin P."/>
            <person name="Tang C."/>
            <person name="Ai P."/>
            <person name="Zhang D."/>
            <person name="Liu Y."/>
            <person name="Sun Z."/>
            <person name="Feng H."/>
            <person name="Wang Y."/>
            <person name="Chen Y."/>
            <person name="Liang X."/>
            <person name="Fu R."/>
            <person name="Li Q."/>
            <person name="Zhang J."/>
            <person name="Yu X."/>
            <person name="Xie Z."/>
            <person name="Ding L."/>
            <person name="Guan P."/>
            <person name="Tang J."/>
            <person name="Liang Y."/>
            <person name="Wang S."/>
            <person name="Deng Q."/>
            <person name="Li S."/>
            <person name="Zhu J."/>
            <person name="Wang L."/>
            <person name="Liu H."/>
            <person name="Li P."/>
        </authorList>
    </citation>
    <scope>NUCLEOTIDE SEQUENCE [LARGE SCALE GENOMIC DNA]</scope>
    <source>
        <strain evidence="3">AG-1 IA</strain>
    </source>
</reference>
<feature type="transmembrane region" description="Helical" evidence="1">
    <location>
        <begin position="60"/>
        <end position="78"/>
    </location>
</feature>
<comment type="caution">
    <text evidence="2">The sequence shown here is derived from an EMBL/GenBank/DDBJ whole genome shotgun (WGS) entry which is preliminary data.</text>
</comment>
<organism evidence="2 3">
    <name type="scientific">Thanatephorus cucumeris (strain AG1-IA)</name>
    <name type="common">Rice sheath blight fungus</name>
    <name type="synonym">Rhizoctonia solani</name>
    <dbReference type="NCBI Taxonomy" id="983506"/>
    <lineage>
        <taxon>Eukaryota</taxon>
        <taxon>Fungi</taxon>
        <taxon>Dikarya</taxon>
        <taxon>Basidiomycota</taxon>
        <taxon>Agaricomycotina</taxon>
        <taxon>Agaricomycetes</taxon>
        <taxon>Cantharellales</taxon>
        <taxon>Ceratobasidiaceae</taxon>
        <taxon>Rhizoctonia</taxon>
        <taxon>Rhizoctonia solani AG-1</taxon>
    </lineage>
</organism>
<dbReference type="Proteomes" id="UP000011668">
    <property type="component" value="Unassembled WGS sequence"/>
</dbReference>
<gene>
    <name evidence="2" type="ORF">AG1IA_07720</name>
</gene>
<accession>L8WPJ9</accession>
<protein>
    <submittedName>
        <fullName evidence="2">Uncharacterized protein</fullName>
    </submittedName>
</protein>
<dbReference type="AlphaFoldDB" id="L8WPJ9"/>
<name>L8WPJ9_THACA</name>
<evidence type="ECO:0000313" key="3">
    <source>
        <dbReference type="Proteomes" id="UP000011668"/>
    </source>
</evidence>
<keyword evidence="1" id="KW-1133">Transmembrane helix</keyword>
<keyword evidence="3" id="KW-1185">Reference proteome</keyword>
<evidence type="ECO:0000313" key="2">
    <source>
        <dbReference type="EMBL" id="ELU38259.1"/>
    </source>
</evidence>